<dbReference type="EMBL" id="BMBA01000008">
    <property type="protein sequence ID" value="GFZ33938.1"/>
    <property type="molecule type" value="Genomic_DNA"/>
</dbReference>
<dbReference type="GO" id="GO:0016740">
    <property type="term" value="F:transferase activity"/>
    <property type="evidence" value="ECO:0007669"/>
    <property type="project" value="UniProtKB-KW"/>
</dbReference>
<evidence type="ECO:0000313" key="7">
    <source>
        <dbReference type="Proteomes" id="UP000663802"/>
    </source>
</evidence>
<keyword evidence="3" id="KW-0328">Glycosyltransferase</keyword>
<evidence type="ECO:0000313" key="6">
    <source>
        <dbReference type="EMBL" id="GFZ33938.1"/>
    </source>
</evidence>
<dbReference type="Gene3D" id="3.90.550.10">
    <property type="entry name" value="Spore Coat Polysaccharide Biosynthesis Protein SpsA, Chain A"/>
    <property type="match status" value="1"/>
</dbReference>
<accession>A0ABQ1EGH9</accession>
<dbReference type="InterPro" id="IPR001173">
    <property type="entry name" value="Glyco_trans_2-like"/>
</dbReference>
<proteinExistence type="inferred from homology"/>
<dbReference type="Proteomes" id="UP000663802">
    <property type="component" value="Unassembled WGS sequence"/>
</dbReference>
<sequence>MNEPLIYIILLNYNSYNDTIECVESLKKIEYKNYKIVIVDNKSTNDSEKILSESVGMYCKVIQSGVNGGFASGNNIGIDYAIKNNAQYVLLLNNDTLVEADFLAKMVETFKMDDKIGIVGNQINYFSQKNKIWFGGGQIKWDRFSGAHQNYGSIDNGDKTIREIDFMTGCCMLIKTEVFRIVGLLPDEYFLYLEDLDFCIAVAEKGYKIIYNPSSKIYHKVSAATGGEESAFSVKWGNRNRIILMNKYYYKVDKSALIKAKAFFYVSRIAKYIKYIANGESDKARAMVEGIKLGRNFIKSKI</sequence>
<evidence type="ECO:0000256" key="1">
    <source>
        <dbReference type="ARBA" id="ARBA00004776"/>
    </source>
</evidence>
<keyword evidence="4 6" id="KW-0808">Transferase</keyword>
<evidence type="ECO:0000256" key="4">
    <source>
        <dbReference type="ARBA" id="ARBA00022679"/>
    </source>
</evidence>
<dbReference type="Pfam" id="PF00535">
    <property type="entry name" value="Glycos_transf_2"/>
    <property type="match status" value="1"/>
</dbReference>
<keyword evidence="7" id="KW-1185">Reference proteome</keyword>
<comment type="caution">
    <text evidence="6">The sequence shown here is derived from an EMBL/GenBank/DDBJ whole genome shotgun (WGS) entry which is preliminary data.</text>
</comment>
<gene>
    <name evidence="6" type="ORF">CSC2_44640</name>
</gene>
<protein>
    <submittedName>
        <fullName evidence="6">Glycosyl transferase</fullName>
    </submittedName>
</protein>
<comment type="pathway">
    <text evidence="1">Cell wall biogenesis; cell wall polysaccharide biosynthesis.</text>
</comment>
<reference evidence="6 7" key="1">
    <citation type="journal article" date="2021" name="Int. J. Syst. Evol. Microbiol.">
        <title>Clostridium zeae sp. nov., isolated from corn silage.</title>
        <authorList>
            <person name="Kobayashi H."/>
            <person name="Tanizawa Y."/>
            <person name="Yagura M."/>
            <person name="Sakamoto M."/>
            <person name="Ohkuma M."/>
            <person name="Tohno M."/>
        </authorList>
    </citation>
    <scope>NUCLEOTIDE SEQUENCE [LARGE SCALE GENOMIC DNA]</scope>
    <source>
        <strain evidence="6 7">CSC2</strain>
    </source>
</reference>
<evidence type="ECO:0000259" key="5">
    <source>
        <dbReference type="Pfam" id="PF00535"/>
    </source>
</evidence>
<name>A0ABQ1EGH9_9CLOT</name>
<dbReference type="CDD" id="cd04186">
    <property type="entry name" value="GT_2_like_c"/>
    <property type="match status" value="1"/>
</dbReference>
<evidence type="ECO:0000256" key="3">
    <source>
        <dbReference type="ARBA" id="ARBA00022676"/>
    </source>
</evidence>
<comment type="similarity">
    <text evidence="2">Belongs to the glycosyltransferase 2 family.</text>
</comment>
<dbReference type="SUPFAM" id="SSF53448">
    <property type="entry name" value="Nucleotide-diphospho-sugar transferases"/>
    <property type="match status" value="1"/>
</dbReference>
<dbReference type="PANTHER" id="PTHR43179">
    <property type="entry name" value="RHAMNOSYLTRANSFERASE WBBL"/>
    <property type="match status" value="1"/>
</dbReference>
<dbReference type="PANTHER" id="PTHR43179:SF12">
    <property type="entry name" value="GALACTOFURANOSYLTRANSFERASE GLFT2"/>
    <property type="match status" value="1"/>
</dbReference>
<feature type="domain" description="Glycosyltransferase 2-like" evidence="5">
    <location>
        <begin position="8"/>
        <end position="179"/>
    </location>
</feature>
<evidence type="ECO:0000256" key="2">
    <source>
        <dbReference type="ARBA" id="ARBA00006739"/>
    </source>
</evidence>
<dbReference type="InterPro" id="IPR029044">
    <property type="entry name" value="Nucleotide-diphossugar_trans"/>
</dbReference>
<organism evidence="6 7">
    <name type="scientific">Clostridium zeae</name>
    <dbReference type="NCBI Taxonomy" id="2759022"/>
    <lineage>
        <taxon>Bacteria</taxon>
        <taxon>Bacillati</taxon>
        <taxon>Bacillota</taxon>
        <taxon>Clostridia</taxon>
        <taxon>Eubacteriales</taxon>
        <taxon>Clostridiaceae</taxon>
        <taxon>Clostridium</taxon>
    </lineage>
</organism>
<dbReference type="RefSeq" id="WP_206872452.1">
    <property type="nucleotide sequence ID" value="NZ_BMBA01000008.1"/>
</dbReference>